<dbReference type="PROSITE" id="PS50887">
    <property type="entry name" value="GGDEF"/>
    <property type="match status" value="1"/>
</dbReference>
<proteinExistence type="predicted"/>
<sequence length="281" mass="31980">MALFLGAVALYPIIFYMSHGRVGNAIIILSALPVFIAAYCYGIKYGLVASLLVLPINYFFLSMSGFDGMAELRPERFIGLHVLILVGSLMLGYSSLMQKRLKHEVQQRKEIEERLKYLAHYDQLTGVANRYYGDELMQKMLTKAKIEKSRFMIIFIDLNDFKLLNDQYGHHIGDLALQTLADKLKVCVGSDGVVVRNGGDEFFVLLEPSESFDMLDEVIGTIQRVFSRPVVLEDHIVDLSLSYGMATYPDDADNQEDLIRKADQQMYQFKQKRKVNINKIA</sequence>
<dbReference type="InterPro" id="IPR052163">
    <property type="entry name" value="DGC-Regulatory_Protein"/>
</dbReference>
<evidence type="ECO:0000313" key="3">
    <source>
        <dbReference type="EMBL" id="BCN92494.1"/>
    </source>
</evidence>
<dbReference type="SUPFAM" id="SSF55073">
    <property type="entry name" value="Nucleotide cyclase"/>
    <property type="match status" value="1"/>
</dbReference>
<gene>
    <name evidence="3" type="ORF">THMIRHAM_02790</name>
</gene>
<dbReference type="Pfam" id="PF00990">
    <property type="entry name" value="GGDEF"/>
    <property type="match status" value="1"/>
</dbReference>
<feature type="transmembrane region" description="Helical" evidence="1">
    <location>
        <begin position="48"/>
        <end position="66"/>
    </location>
</feature>
<dbReference type="InterPro" id="IPR043128">
    <property type="entry name" value="Rev_trsase/Diguanyl_cyclase"/>
</dbReference>
<dbReference type="Gene3D" id="1.10.1760.20">
    <property type="match status" value="1"/>
</dbReference>
<evidence type="ECO:0000256" key="1">
    <source>
        <dbReference type="SAM" id="Phobius"/>
    </source>
</evidence>
<dbReference type="PANTHER" id="PTHR46663">
    <property type="entry name" value="DIGUANYLATE CYCLASE DGCT-RELATED"/>
    <property type="match status" value="1"/>
</dbReference>
<dbReference type="CDD" id="cd01949">
    <property type="entry name" value="GGDEF"/>
    <property type="match status" value="1"/>
</dbReference>
<dbReference type="Gene3D" id="3.30.70.270">
    <property type="match status" value="1"/>
</dbReference>
<protein>
    <recommendedName>
        <fullName evidence="2">GGDEF domain-containing protein</fullName>
    </recommendedName>
</protein>
<reference evidence="3" key="1">
    <citation type="journal article" date="2022" name="Arch. Microbiol.">
        <title>Thiomicrorhabdus immobilis sp. nov., a mesophilic sulfur-oxidizing bacterium isolated from sediment of a brackish lake in northern Japan.</title>
        <authorList>
            <person name="Kojima H."/>
            <person name="Mochizuki J."/>
            <person name="Kanda M."/>
            <person name="Watanabe T."/>
            <person name="Fukui M."/>
        </authorList>
    </citation>
    <scope>NUCLEOTIDE SEQUENCE</scope>
    <source>
        <strain evidence="3">Am19</strain>
    </source>
</reference>
<keyword evidence="4" id="KW-1185">Reference proteome</keyword>
<organism evidence="3 4">
    <name type="scientific">Thiomicrorhabdus immobilis</name>
    <dbReference type="NCBI Taxonomy" id="2791037"/>
    <lineage>
        <taxon>Bacteria</taxon>
        <taxon>Pseudomonadati</taxon>
        <taxon>Pseudomonadota</taxon>
        <taxon>Gammaproteobacteria</taxon>
        <taxon>Thiotrichales</taxon>
        <taxon>Piscirickettsiaceae</taxon>
        <taxon>Thiomicrorhabdus</taxon>
    </lineage>
</organism>
<keyword evidence="1" id="KW-1133">Transmembrane helix</keyword>
<dbReference type="EMBL" id="AP024202">
    <property type="protein sequence ID" value="BCN92494.1"/>
    <property type="molecule type" value="Genomic_DNA"/>
</dbReference>
<keyword evidence="1" id="KW-0812">Transmembrane</keyword>
<keyword evidence="1" id="KW-0472">Membrane</keyword>
<feature type="domain" description="GGDEF" evidence="2">
    <location>
        <begin position="149"/>
        <end position="281"/>
    </location>
</feature>
<feature type="transmembrane region" description="Helical" evidence="1">
    <location>
        <begin position="78"/>
        <end position="96"/>
    </location>
</feature>
<dbReference type="Proteomes" id="UP001054820">
    <property type="component" value="Chromosome"/>
</dbReference>
<dbReference type="NCBIfam" id="TIGR00254">
    <property type="entry name" value="GGDEF"/>
    <property type="match status" value="1"/>
</dbReference>
<accession>A0ABM7MAW9</accession>
<name>A0ABM7MAW9_9GAMM</name>
<dbReference type="PANTHER" id="PTHR46663:SF2">
    <property type="entry name" value="GGDEF DOMAIN-CONTAINING PROTEIN"/>
    <property type="match status" value="1"/>
</dbReference>
<evidence type="ECO:0000313" key="4">
    <source>
        <dbReference type="Proteomes" id="UP001054820"/>
    </source>
</evidence>
<evidence type="ECO:0000259" key="2">
    <source>
        <dbReference type="PROSITE" id="PS50887"/>
    </source>
</evidence>
<feature type="transmembrane region" description="Helical" evidence="1">
    <location>
        <begin position="22"/>
        <end position="41"/>
    </location>
</feature>
<dbReference type="InterPro" id="IPR000160">
    <property type="entry name" value="GGDEF_dom"/>
</dbReference>
<dbReference type="InterPro" id="IPR029787">
    <property type="entry name" value="Nucleotide_cyclase"/>
</dbReference>
<dbReference type="SMART" id="SM00267">
    <property type="entry name" value="GGDEF"/>
    <property type="match status" value="1"/>
</dbReference>